<keyword evidence="2" id="KW-0808">Transferase</keyword>
<dbReference type="AlphaFoldDB" id="A0A4V2URD4"/>
<keyword evidence="1" id="KW-0812">Transmembrane</keyword>
<reference evidence="2 3" key="1">
    <citation type="submission" date="2019-03" db="EMBL/GenBank/DDBJ databases">
        <title>Genomic Encyclopedia of Type Strains, Phase IV (KMG-IV): sequencing the most valuable type-strain genomes for metagenomic binning, comparative biology and taxonomic classification.</title>
        <authorList>
            <person name="Goeker M."/>
        </authorList>
    </citation>
    <scope>NUCLEOTIDE SEQUENCE [LARGE SCALE GENOMIC DNA]</scope>
    <source>
        <strain evidence="2 3">DSM 29489</strain>
    </source>
</reference>
<dbReference type="GO" id="GO:0016740">
    <property type="term" value="F:transferase activity"/>
    <property type="evidence" value="ECO:0007669"/>
    <property type="project" value="UniProtKB-KW"/>
</dbReference>
<comment type="caution">
    <text evidence="2">The sequence shown here is derived from an EMBL/GenBank/DDBJ whole genome shotgun (WGS) entry which is preliminary data.</text>
</comment>
<feature type="transmembrane region" description="Helical" evidence="1">
    <location>
        <begin position="120"/>
        <end position="140"/>
    </location>
</feature>
<protein>
    <submittedName>
        <fullName evidence="2">Glucosyltransferase GtrII-like protein</fullName>
    </submittedName>
</protein>
<feature type="transmembrane region" description="Helical" evidence="1">
    <location>
        <begin position="146"/>
        <end position="165"/>
    </location>
</feature>
<keyword evidence="1" id="KW-0472">Membrane</keyword>
<evidence type="ECO:0000313" key="3">
    <source>
        <dbReference type="Proteomes" id="UP000295726"/>
    </source>
</evidence>
<dbReference type="EMBL" id="SLZZ01000023">
    <property type="protein sequence ID" value="TCS76624.1"/>
    <property type="molecule type" value="Genomic_DNA"/>
</dbReference>
<keyword evidence="3" id="KW-1185">Reference proteome</keyword>
<feature type="transmembrane region" description="Helical" evidence="1">
    <location>
        <begin position="87"/>
        <end position="108"/>
    </location>
</feature>
<sequence length="501" mass="56716">MKTIEKHGKRNIYIQLKAFAPFFILLFLNLLFYGNFLLKHYAADTYFSKAAGWKATAENYFSGGRWLMYSFCHLCDILHISFQMELFLSWLIAIISVSLSSLLIYHLLKDRIEKDTNIVKNGWVLLVSFMLISNVFLLEYFIFAEYSGMMCLGILFDVLGASFILKCLEQKKLSCYILGILFAILGINGHQGNFAILVLICVLCAADTFHSVKTFIRNNLIIGSAYLIPAFVNMLEVHIGGNARTAGKNLNLAASFWKATEGLINLLKTTANFMPHKAYAICVGILGAFFLYQIFRKKAWNMLLQGVYWLAIAVLGIYAPLLATDVNYIDVVPRTVYIMGGAVAVLLVGLLYMDVTPRTNILLPLFVLAFLLIQYRGVLKISTSTYYANAIDRYEAQYIGTYLREYEETHNVRVTKIAFYADEQLSGFAAGLQAGYGPVNERIMSNYWAVSVALKALDGYETQMVESSEEIYTQYFKGKNWSQMNDEEFVVVGDTLHFCAY</sequence>
<dbReference type="OrthoDB" id="1993656at2"/>
<feature type="transmembrane region" description="Helical" evidence="1">
    <location>
        <begin position="336"/>
        <end position="355"/>
    </location>
</feature>
<dbReference type="RefSeq" id="WP_132382798.1">
    <property type="nucleotide sequence ID" value="NZ_SLZZ01000023.1"/>
</dbReference>
<evidence type="ECO:0000313" key="2">
    <source>
        <dbReference type="EMBL" id="TCS76624.1"/>
    </source>
</evidence>
<gene>
    <name evidence="2" type="ORF">EDD59_1236</name>
</gene>
<accession>A0A4V2URD4</accession>
<organism evidence="2 3">
    <name type="scientific">Muricomes intestini</name>
    <dbReference type="NCBI Taxonomy" id="1796634"/>
    <lineage>
        <taxon>Bacteria</taxon>
        <taxon>Bacillati</taxon>
        <taxon>Bacillota</taxon>
        <taxon>Clostridia</taxon>
        <taxon>Lachnospirales</taxon>
        <taxon>Lachnospiraceae</taxon>
        <taxon>Muricomes</taxon>
    </lineage>
</organism>
<feature type="transmembrane region" description="Helical" evidence="1">
    <location>
        <begin position="278"/>
        <end position="295"/>
    </location>
</feature>
<evidence type="ECO:0000256" key="1">
    <source>
        <dbReference type="SAM" id="Phobius"/>
    </source>
</evidence>
<keyword evidence="1" id="KW-1133">Transmembrane helix</keyword>
<feature type="transmembrane region" description="Helical" evidence="1">
    <location>
        <begin position="12"/>
        <end position="33"/>
    </location>
</feature>
<feature type="transmembrane region" description="Helical" evidence="1">
    <location>
        <begin position="307"/>
        <end position="324"/>
    </location>
</feature>
<dbReference type="Proteomes" id="UP000295726">
    <property type="component" value="Unassembled WGS sequence"/>
</dbReference>
<name>A0A4V2URD4_9FIRM</name>
<feature type="transmembrane region" description="Helical" evidence="1">
    <location>
        <begin position="361"/>
        <end position="379"/>
    </location>
</feature>
<proteinExistence type="predicted"/>